<dbReference type="EMBL" id="AE009442">
    <property type="protein sequence ID" value="AAO28094.1"/>
    <property type="molecule type" value="Genomic_DNA"/>
</dbReference>
<dbReference type="KEGG" id="xft:PD_0203"/>
<dbReference type="HOGENOM" id="CLU_139833_0_0_6"/>
<evidence type="ECO:0000313" key="3">
    <source>
        <dbReference type="Proteomes" id="UP000002516"/>
    </source>
</evidence>
<feature type="region of interest" description="Disordered" evidence="1">
    <location>
        <begin position="78"/>
        <end position="103"/>
    </location>
</feature>
<feature type="compositionally biased region" description="Polar residues" evidence="1">
    <location>
        <begin position="80"/>
        <end position="93"/>
    </location>
</feature>
<dbReference type="AlphaFoldDB" id="Q87EU5"/>
<reference evidence="2 3" key="1">
    <citation type="journal article" date="2003" name="J. Bacteriol.">
        <title>Comparative analyses of the complete genome sequences of Pierce's disease and citrus variegated chlorosis strains of Xylella fastidiosa.</title>
        <authorList>
            <person name="Van Sluys M.A."/>
            <person name="de Oliveira M.C."/>
            <person name="Monteiro-Vitorello C.B."/>
            <person name="Miyaki C.Y."/>
            <person name="Furlan L.R."/>
            <person name="Camargo L.E."/>
            <person name="da Silva A.C."/>
            <person name="Moon D.H."/>
            <person name="Takita M.A."/>
            <person name="Lemos E.G."/>
            <person name="Machado M.A."/>
            <person name="Ferro M.I."/>
            <person name="da Silva F.R."/>
            <person name="Goldman M.H."/>
            <person name="Goldman G.H."/>
            <person name="Lemos M.V."/>
            <person name="El-Dorry H."/>
            <person name="Tsai S.M."/>
            <person name="Carrer H."/>
            <person name="Carraro D.M."/>
            <person name="de Oliveira R.C."/>
            <person name="Nunes L.R."/>
            <person name="Siqueira W.J."/>
            <person name="Coutinho L.L."/>
            <person name="Kimura E.T."/>
            <person name="Ferro E.S."/>
            <person name="Harakava R."/>
            <person name="Kuramae E.E."/>
            <person name="Marino C.L."/>
            <person name="Giglioti E."/>
            <person name="Abreu I.L."/>
            <person name="Alves L.M."/>
            <person name="do Amaral A.M."/>
            <person name="Baia G.S."/>
            <person name="Blanco S.R."/>
            <person name="Brito M.S."/>
            <person name="Cannavan F.S."/>
            <person name="Celestino A.V."/>
            <person name="da Cunha A.F."/>
            <person name="Fenille R.C."/>
            <person name="Ferro J.A."/>
            <person name="Formighieri E.F."/>
            <person name="Kishi L.T."/>
            <person name="Leoni S.G."/>
            <person name="Oliveira A.R."/>
            <person name="Rosa V.E.Jr."/>
            <person name="Sassaki F.T."/>
            <person name="Sena J.A."/>
            <person name="de Souza A.A."/>
            <person name="Truffi D."/>
            <person name="Tsukumo F."/>
            <person name="Yanai G.M."/>
            <person name="Zaros L.G."/>
            <person name="Civerolo E.L."/>
            <person name="Simpson A.J."/>
            <person name="Almeida N.F.Jr."/>
            <person name="Setubal J.C."/>
            <person name="Kitajima J.P."/>
        </authorList>
    </citation>
    <scope>NUCLEOTIDE SEQUENCE [LARGE SCALE GENOMIC DNA]</scope>
    <source>
        <strain evidence="3">Temecula1 / ATCC 700964</strain>
    </source>
</reference>
<gene>
    <name evidence="2" type="ordered locus">PD_0203</name>
</gene>
<accession>Q87EU5</accession>
<name>Q87EU5_XYLFT</name>
<sequence>MPMSSHATLNNRHIYSESPERNWPYRVEYCKNPTIAGALDGKRHVMLLTINEINAPPKRMNNAHARCLLQCTRNRRQHKGFNNNHGQQQLKSTSNRKSKQPLPIQAVPASTNKVSRNGCHAQKPHYSTGHSEILEAHRCASHMTTLDVTPPSAFIAHQIPHK</sequence>
<proteinExistence type="predicted"/>
<dbReference type="Proteomes" id="UP000002516">
    <property type="component" value="Chromosome"/>
</dbReference>
<evidence type="ECO:0000256" key="1">
    <source>
        <dbReference type="SAM" id="MobiDB-lite"/>
    </source>
</evidence>
<keyword evidence="3" id="KW-1185">Reference proteome</keyword>
<evidence type="ECO:0000313" key="2">
    <source>
        <dbReference type="EMBL" id="AAO28094.1"/>
    </source>
</evidence>
<protein>
    <submittedName>
        <fullName evidence="2">Uncharacterized protein</fullName>
    </submittedName>
</protein>
<organism evidence="2 3">
    <name type="scientific">Xylella fastidiosa (strain Temecula1 / ATCC 700964)</name>
    <dbReference type="NCBI Taxonomy" id="183190"/>
    <lineage>
        <taxon>Bacteria</taxon>
        <taxon>Pseudomonadati</taxon>
        <taxon>Pseudomonadota</taxon>
        <taxon>Gammaproteobacteria</taxon>
        <taxon>Lysobacterales</taxon>
        <taxon>Lysobacteraceae</taxon>
        <taxon>Xylella</taxon>
    </lineage>
</organism>